<feature type="region of interest" description="Disordered" evidence="1">
    <location>
        <begin position="172"/>
        <end position="249"/>
    </location>
</feature>
<feature type="non-terminal residue" evidence="2">
    <location>
        <position position="1"/>
    </location>
</feature>
<name>A0AAD9H2M8_9PEZI</name>
<sequence length="394" mass="43351">MDAPENLPSDSPIRKSRYDNLEAGDAAARSSPVATSHELTRFDPQISRTAAKPSGPATPIFPNDPLLLARCVIERGGEVIEEDLMQALLAPGTFTRTIYTQRMARVHFAHETEALYSCLKFNGKSLYRSSAPIEYGGQFRIALDEVLSLCKGQITSEPDARRVTLHWEIHSRCDPPSANAASEQEDAETALPKADCDTPGVGDTNEGDKSITDDNEDVEDEYVRAAPVRDPKGVDGDEIPEPTEAPADDIEKIIISSDSDSDDEENDGSLKTIACTSEELKGDQNIKDMMELKDDAAGWRQTCLFFGHDEGSNTIDESHCRKLPGTKRALRPHQMYDVHKVFQSVTNGTGDLGAILAHQMGVGKTMTYQAIMAVRRLAIISLSHYQRYSEQHKS</sequence>
<proteinExistence type="predicted"/>
<protein>
    <recommendedName>
        <fullName evidence="4">SNF2 N-terminal domain-containing protein</fullName>
    </recommendedName>
</protein>
<organism evidence="2 3">
    <name type="scientific">Colletotrichum zoysiae</name>
    <dbReference type="NCBI Taxonomy" id="1216348"/>
    <lineage>
        <taxon>Eukaryota</taxon>
        <taxon>Fungi</taxon>
        <taxon>Dikarya</taxon>
        <taxon>Ascomycota</taxon>
        <taxon>Pezizomycotina</taxon>
        <taxon>Sordariomycetes</taxon>
        <taxon>Hypocreomycetidae</taxon>
        <taxon>Glomerellales</taxon>
        <taxon>Glomerellaceae</taxon>
        <taxon>Colletotrichum</taxon>
        <taxon>Colletotrichum graminicola species complex</taxon>
    </lineage>
</organism>
<reference evidence="2" key="1">
    <citation type="submission" date="2021-06" db="EMBL/GenBank/DDBJ databases">
        <title>Comparative genomics, transcriptomics and evolutionary studies reveal genomic signatures of adaptation to plant cell wall in hemibiotrophic fungi.</title>
        <authorList>
            <consortium name="DOE Joint Genome Institute"/>
            <person name="Baroncelli R."/>
            <person name="Diaz J.F."/>
            <person name="Benocci T."/>
            <person name="Peng M."/>
            <person name="Battaglia E."/>
            <person name="Haridas S."/>
            <person name="Andreopoulos W."/>
            <person name="Labutti K."/>
            <person name="Pangilinan J."/>
            <person name="Floch G.L."/>
            <person name="Makela M.R."/>
            <person name="Henrissat B."/>
            <person name="Grigoriev I.V."/>
            <person name="Crouch J.A."/>
            <person name="De Vries R.P."/>
            <person name="Sukno S.A."/>
            <person name="Thon M.R."/>
        </authorList>
    </citation>
    <scope>NUCLEOTIDE SEQUENCE</scope>
    <source>
        <strain evidence="2">MAFF235873</strain>
    </source>
</reference>
<comment type="caution">
    <text evidence="2">The sequence shown here is derived from an EMBL/GenBank/DDBJ whole genome shotgun (WGS) entry which is preliminary data.</text>
</comment>
<dbReference type="InterPro" id="IPR027417">
    <property type="entry name" value="P-loop_NTPase"/>
</dbReference>
<evidence type="ECO:0000313" key="2">
    <source>
        <dbReference type="EMBL" id="KAK2020374.1"/>
    </source>
</evidence>
<dbReference type="EMBL" id="MU843317">
    <property type="protein sequence ID" value="KAK2020374.1"/>
    <property type="molecule type" value="Genomic_DNA"/>
</dbReference>
<feature type="compositionally biased region" description="Basic and acidic residues" evidence="1">
    <location>
        <begin position="221"/>
        <end position="235"/>
    </location>
</feature>
<evidence type="ECO:0000256" key="1">
    <source>
        <dbReference type="SAM" id="MobiDB-lite"/>
    </source>
</evidence>
<evidence type="ECO:0000313" key="3">
    <source>
        <dbReference type="Proteomes" id="UP001232148"/>
    </source>
</evidence>
<dbReference type="SUPFAM" id="SSF52540">
    <property type="entry name" value="P-loop containing nucleoside triphosphate hydrolases"/>
    <property type="match status" value="1"/>
</dbReference>
<keyword evidence="3" id="KW-1185">Reference proteome</keyword>
<dbReference type="Proteomes" id="UP001232148">
    <property type="component" value="Unassembled WGS sequence"/>
</dbReference>
<dbReference type="Gene3D" id="3.40.50.10810">
    <property type="entry name" value="Tandem AAA-ATPase domain"/>
    <property type="match status" value="1"/>
</dbReference>
<dbReference type="AlphaFoldDB" id="A0AAD9H2M8"/>
<gene>
    <name evidence="2" type="ORF">LX32DRAFT_718023</name>
</gene>
<evidence type="ECO:0008006" key="4">
    <source>
        <dbReference type="Google" id="ProtNLM"/>
    </source>
</evidence>
<dbReference type="InterPro" id="IPR038718">
    <property type="entry name" value="SNF2-like_sf"/>
</dbReference>
<feature type="region of interest" description="Disordered" evidence="1">
    <location>
        <begin position="1"/>
        <end position="58"/>
    </location>
</feature>
<accession>A0AAD9H2M8</accession>